<feature type="domain" description="DDH" evidence="1">
    <location>
        <begin position="13"/>
        <end position="149"/>
    </location>
</feature>
<evidence type="ECO:0000313" key="4">
    <source>
        <dbReference type="Proteomes" id="UP000245021"/>
    </source>
</evidence>
<dbReference type="InterPro" id="IPR038763">
    <property type="entry name" value="DHH_sf"/>
</dbReference>
<dbReference type="SUPFAM" id="SSF64182">
    <property type="entry name" value="DHH phosphoesterases"/>
    <property type="match status" value="1"/>
</dbReference>
<reference evidence="3 4" key="1">
    <citation type="journal article" date="2018" name="Genome Announc.">
        <title>Draft Genome Sequence of Lactococcus sp. Strain NtB2 (JCM 32569), Isolated from the Gut of the Higher Termite Nasutitermes takasagoensis.</title>
        <authorList>
            <person name="Noda S."/>
            <person name="Aihara C."/>
            <person name="Yuki M."/>
            <person name="Ohkuma M."/>
        </authorList>
    </citation>
    <scope>NUCLEOTIDE SEQUENCE [LARGE SCALE GENOMIC DNA]</scope>
    <source>
        <strain evidence="3 4">NtB2</strain>
    </source>
</reference>
<dbReference type="GO" id="GO:0003676">
    <property type="term" value="F:nucleic acid binding"/>
    <property type="evidence" value="ECO:0007669"/>
    <property type="project" value="InterPro"/>
</dbReference>
<feature type="domain" description="DHHA1" evidence="2">
    <location>
        <begin position="226"/>
        <end position="307"/>
    </location>
</feature>
<dbReference type="EMBL" id="BFFO01000002">
    <property type="protein sequence ID" value="GBG96275.1"/>
    <property type="molecule type" value="Genomic_DNA"/>
</dbReference>
<dbReference type="PANTHER" id="PTHR47618">
    <property type="entry name" value="BIFUNCTIONAL OLIGORIBONUCLEASE AND PAP PHOSPHATASE NRNA"/>
    <property type="match status" value="1"/>
</dbReference>
<dbReference type="Gene3D" id="3.90.1640.10">
    <property type="entry name" value="inorganic pyrophosphatase (n-terminal core)"/>
    <property type="match status" value="1"/>
</dbReference>
<organism evidence="3 4">
    <name type="scientific">Lactococcus termiticola</name>
    <dbReference type="NCBI Taxonomy" id="2169526"/>
    <lineage>
        <taxon>Bacteria</taxon>
        <taxon>Bacillati</taxon>
        <taxon>Bacillota</taxon>
        <taxon>Bacilli</taxon>
        <taxon>Lactobacillales</taxon>
        <taxon>Streptococcaceae</taxon>
        <taxon>Lactococcus</taxon>
    </lineage>
</organism>
<keyword evidence="4" id="KW-1185">Reference proteome</keyword>
<dbReference type="PANTHER" id="PTHR47618:SF1">
    <property type="entry name" value="BIFUNCTIONAL OLIGORIBONUCLEASE AND PAP PHOSPHATASE NRNA"/>
    <property type="match status" value="1"/>
</dbReference>
<accession>A0A2R5HG23</accession>
<evidence type="ECO:0000313" key="3">
    <source>
        <dbReference type="EMBL" id="GBG96275.1"/>
    </source>
</evidence>
<dbReference type="RefSeq" id="WP_109245264.1">
    <property type="nucleotide sequence ID" value="NZ_BFFO01000002.1"/>
</dbReference>
<sequence>MQNILETIQAYDHILIHRHKNPDPDALGSQAGLRALLKANFPDKAIYAVGYDEPTLTYLTEMDQVELPAGTSYLSIVCDTANVPRIDDERFERADKVIKIDHHPNNDPYGDIQWVEDWRSSASEMIADWALSLGLELNAESARLLYAGIIGDTGRFLFPATSPKTFEIAGKLAAYDFDRAELGREMTSFDMKIARLQGYVYENMEVAESGAARVLLTQELMKKMSLSDAETSRIVGTPGNIRDVKSWAIFVEQADGHYRVRMRSKFQPIEPIARRHDGGGHELASGANSYSLEENEQIWQELQDNLKG</sequence>
<dbReference type="AlphaFoldDB" id="A0A2R5HG23"/>
<dbReference type="InterPro" id="IPR003156">
    <property type="entry name" value="DHHA1_dom"/>
</dbReference>
<evidence type="ECO:0000259" key="1">
    <source>
        <dbReference type="Pfam" id="PF01368"/>
    </source>
</evidence>
<dbReference type="InterPro" id="IPR051319">
    <property type="entry name" value="Oligoribo/pAp-PDE_c-di-AMP_PDE"/>
</dbReference>
<comment type="caution">
    <text evidence="3">The sequence shown here is derived from an EMBL/GenBank/DDBJ whole genome shotgun (WGS) entry which is preliminary data.</text>
</comment>
<proteinExistence type="predicted"/>
<dbReference type="Pfam" id="PF02272">
    <property type="entry name" value="DHHA1"/>
    <property type="match status" value="1"/>
</dbReference>
<name>A0A2R5HG23_9LACT</name>
<dbReference type="InterPro" id="IPR001667">
    <property type="entry name" value="DDH_dom"/>
</dbReference>
<protein>
    <submittedName>
        <fullName evidence="3">DHH family protein</fullName>
    </submittedName>
</protein>
<dbReference type="Proteomes" id="UP000245021">
    <property type="component" value="Unassembled WGS sequence"/>
</dbReference>
<dbReference type="OrthoDB" id="9803668at2"/>
<dbReference type="Pfam" id="PF01368">
    <property type="entry name" value="DHH"/>
    <property type="match status" value="1"/>
</dbReference>
<gene>
    <name evidence="3" type="ORF">NtB2_00386</name>
</gene>
<dbReference type="Gene3D" id="3.10.310.30">
    <property type="match status" value="1"/>
</dbReference>
<evidence type="ECO:0000259" key="2">
    <source>
        <dbReference type="Pfam" id="PF02272"/>
    </source>
</evidence>